<name>A0A645ALA8_9ZZZZ</name>
<reference evidence="1" key="1">
    <citation type="submission" date="2019-08" db="EMBL/GenBank/DDBJ databases">
        <authorList>
            <person name="Kucharzyk K."/>
            <person name="Murdoch R.W."/>
            <person name="Higgins S."/>
            <person name="Loffler F."/>
        </authorList>
    </citation>
    <scope>NUCLEOTIDE SEQUENCE</scope>
</reference>
<proteinExistence type="predicted"/>
<dbReference type="EMBL" id="VSSQ01014565">
    <property type="protein sequence ID" value="MPM53929.1"/>
    <property type="molecule type" value="Genomic_DNA"/>
</dbReference>
<evidence type="ECO:0000313" key="1">
    <source>
        <dbReference type="EMBL" id="MPM53929.1"/>
    </source>
</evidence>
<accession>A0A645ALA8</accession>
<comment type="caution">
    <text evidence="1">The sequence shown here is derived from an EMBL/GenBank/DDBJ whole genome shotgun (WGS) entry which is preliminary data.</text>
</comment>
<protein>
    <submittedName>
        <fullName evidence="1">Uncharacterized protein</fullName>
    </submittedName>
</protein>
<organism evidence="1">
    <name type="scientific">bioreactor metagenome</name>
    <dbReference type="NCBI Taxonomy" id="1076179"/>
    <lineage>
        <taxon>unclassified sequences</taxon>
        <taxon>metagenomes</taxon>
        <taxon>ecological metagenomes</taxon>
    </lineage>
</organism>
<dbReference type="AlphaFoldDB" id="A0A645ALA8"/>
<sequence>MILLRLRKRRPRPFELRAAQLHRHLIGRRLYLKEQVAGAYEGALFEADLRDLSGYLRLYLNILDRLHTSHVLGRLGGDIRRPDGCDRYKRLPRRSLPPGGRFFRRYFAATGRRRDHRRDERDLDPGGSRPAGQFKILFVTRVLHFSTFSSIYIL</sequence>
<gene>
    <name evidence="1" type="ORF">SDC9_100699</name>
</gene>